<dbReference type="EMBL" id="BAAAFZ010000025">
    <property type="protein sequence ID" value="GAA0582012.1"/>
    <property type="molecule type" value="Genomic_DNA"/>
</dbReference>
<sequence length="79" mass="8111">MNRATSRPKNDAGEAPRRQANPAAKKPAPKPTAKKAAAARGTAALGAAARAESTARAELGAILARIHRTLDETDALLAD</sequence>
<keyword evidence="3" id="KW-1185">Reference proteome</keyword>
<organism evidence="2 3">
    <name type="scientific">Craurococcus roseus</name>
    <dbReference type="NCBI Taxonomy" id="77585"/>
    <lineage>
        <taxon>Bacteria</taxon>
        <taxon>Pseudomonadati</taxon>
        <taxon>Pseudomonadota</taxon>
        <taxon>Alphaproteobacteria</taxon>
        <taxon>Acetobacterales</taxon>
        <taxon>Acetobacteraceae</taxon>
        <taxon>Craurococcus</taxon>
    </lineage>
</organism>
<reference evidence="2 3" key="1">
    <citation type="journal article" date="2019" name="Int. J. Syst. Evol. Microbiol.">
        <title>The Global Catalogue of Microorganisms (GCM) 10K type strain sequencing project: providing services to taxonomists for standard genome sequencing and annotation.</title>
        <authorList>
            <consortium name="The Broad Institute Genomics Platform"/>
            <consortium name="The Broad Institute Genome Sequencing Center for Infectious Disease"/>
            <person name="Wu L."/>
            <person name="Ma J."/>
        </authorList>
    </citation>
    <scope>NUCLEOTIDE SEQUENCE [LARGE SCALE GENOMIC DNA]</scope>
    <source>
        <strain evidence="2 3">JCM 9933</strain>
    </source>
</reference>
<evidence type="ECO:0000313" key="3">
    <source>
        <dbReference type="Proteomes" id="UP001501588"/>
    </source>
</evidence>
<gene>
    <name evidence="2" type="ORF">GCM10009416_20550</name>
</gene>
<name>A0ABN1F4D9_9PROT</name>
<evidence type="ECO:0000313" key="2">
    <source>
        <dbReference type="EMBL" id="GAA0582012.1"/>
    </source>
</evidence>
<proteinExistence type="predicted"/>
<dbReference type="RefSeq" id="WP_343895184.1">
    <property type="nucleotide sequence ID" value="NZ_BAAAFZ010000025.1"/>
</dbReference>
<protein>
    <submittedName>
        <fullName evidence="2">Uncharacterized protein</fullName>
    </submittedName>
</protein>
<evidence type="ECO:0000256" key="1">
    <source>
        <dbReference type="SAM" id="MobiDB-lite"/>
    </source>
</evidence>
<feature type="compositionally biased region" description="Basic and acidic residues" evidence="1">
    <location>
        <begin position="8"/>
        <end position="17"/>
    </location>
</feature>
<feature type="region of interest" description="Disordered" evidence="1">
    <location>
        <begin position="1"/>
        <end position="39"/>
    </location>
</feature>
<dbReference type="Proteomes" id="UP001501588">
    <property type="component" value="Unassembled WGS sequence"/>
</dbReference>
<accession>A0ABN1F4D9</accession>
<comment type="caution">
    <text evidence="2">The sequence shown here is derived from an EMBL/GenBank/DDBJ whole genome shotgun (WGS) entry which is preliminary data.</text>
</comment>